<evidence type="ECO:0000313" key="2">
    <source>
        <dbReference type="EMBL" id="MBD7915307.1"/>
    </source>
</evidence>
<dbReference type="RefSeq" id="WP_191750069.1">
    <property type="nucleotide sequence ID" value="NZ_JACSQZ010000029.1"/>
</dbReference>
<accession>A0ABR8Q4E7</accession>
<comment type="caution">
    <text evidence="2">The sequence shown here is derived from an EMBL/GenBank/DDBJ whole genome shotgun (WGS) entry which is preliminary data.</text>
</comment>
<gene>
    <name evidence="2" type="ORF">H9660_09120</name>
</gene>
<sequence>MLPLLIIVIGIILIFLNLKAIKKEDKSFEKILAREEENNNKDYDIEILKIRKDIAETVLELQREIEELKLSINSSNKLEIKNYNKNDKNESNLDKDIISEIDFSNKIESNKKENFQSEKQKKVKLLLDKGLTDNEICEKLNIGKGEVLLIKSLLKR</sequence>
<dbReference type="Proteomes" id="UP000640335">
    <property type="component" value="Unassembled WGS sequence"/>
</dbReference>
<reference evidence="2 3" key="1">
    <citation type="submission" date="2020-08" db="EMBL/GenBank/DDBJ databases">
        <title>A Genomic Blueprint of the Chicken Gut Microbiome.</title>
        <authorList>
            <person name="Gilroy R."/>
            <person name="Ravi A."/>
            <person name="Getino M."/>
            <person name="Pursley I."/>
            <person name="Horton D.L."/>
            <person name="Alikhan N.-F."/>
            <person name="Baker D."/>
            <person name="Gharbi K."/>
            <person name="Hall N."/>
            <person name="Watson M."/>
            <person name="Adriaenssens E.M."/>
            <person name="Foster-Nyarko E."/>
            <person name="Jarju S."/>
            <person name="Secka A."/>
            <person name="Antonio M."/>
            <person name="Oren A."/>
            <person name="Chaudhuri R."/>
            <person name="La Ragione R.M."/>
            <person name="Hildebrand F."/>
            <person name="Pallen M.J."/>
        </authorList>
    </citation>
    <scope>NUCLEOTIDE SEQUENCE [LARGE SCALE GENOMIC DNA]</scope>
    <source>
        <strain evidence="2 3">Sa3CUN1</strain>
    </source>
</reference>
<organism evidence="2 3">
    <name type="scientific">Clostridium gallinarum</name>
    <dbReference type="NCBI Taxonomy" id="2762246"/>
    <lineage>
        <taxon>Bacteria</taxon>
        <taxon>Bacillati</taxon>
        <taxon>Bacillota</taxon>
        <taxon>Clostridia</taxon>
        <taxon>Eubacteriales</taxon>
        <taxon>Clostridiaceae</taxon>
        <taxon>Clostridium</taxon>
    </lineage>
</organism>
<proteinExistence type="predicted"/>
<evidence type="ECO:0000256" key="1">
    <source>
        <dbReference type="SAM" id="Coils"/>
    </source>
</evidence>
<evidence type="ECO:0000313" key="3">
    <source>
        <dbReference type="Proteomes" id="UP000640335"/>
    </source>
</evidence>
<dbReference type="EMBL" id="JACSQZ010000029">
    <property type="protein sequence ID" value="MBD7915307.1"/>
    <property type="molecule type" value="Genomic_DNA"/>
</dbReference>
<name>A0ABR8Q4E7_9CLOT</name>
<feature type="coiled-coil region" evidence="1">
    <location>
        <begin position="18"/>
        <end position="78"/>
    </location>
</feature>
<protein>
    <submittedName>
        <fullName evidence="2">Uncharacterized protein</fullName>
    </submittedName>
</protein>
<keyword evidence="3" id="KW-1185">Reference proteome</keyword>
<keyword evidence="1" id="KW-0175">Coiled coil</keyword>